<evidence type="ECO:0000256" key="4">
    <source>
        <dbReference type="ARBA" id="ARBA00022692"/>
    </source>
</evidence>
<dbReference type="AlphaFoldDB" id="A0A4R1FQI0"/>
<evidence type="ECO:0000256" key="7">
    <source>
        <dbReference type="PROSITE-ProRule" id="PRU01360"/>
    </source>
</evidence>
<feature type="signal peptide" evidence="8">
    <location>
        <begin position="1"/>
        <end position="21"/>
    </location>
</feature>
<dbReference type="OrthoDB" id="9766643at2"/>
<dbReference type="Pfam" id="PF07715">
    <property type="entry name" value="Plug"/>
    <property type="match status" value="1"/>
</dbReference>
<dbReference type="Gene3D" id="2.40.170.20">
    <property type="entry name" value="TonB-dependent receptor, beta-barrel domain"/>
    <property type="match status" value="1"/>
</dbReference>
<dbReference type="SUPFAM" id="SSF56935">
    <property type="entry name" value="Porins"/>
    <property type="match status" value="1"/>
</dbReference>
<accession>A0A4R1FQI0</accession>
<gene>
    <name evidence="10" type="ORF">EV694_1843</name>
</gene>
<comment type="subcellular location">
    <subcellularLocation>
        <location evidence="1 7">Cell outer membrane</location>
        <topology evidence="1 7">Multi-pass membrane protein</topology>
    </subcellularLocation>
</comment>
<dbReference type="InterPro" id="IPR037066">
    <property type="entry name" value="Plug_dom_sf"/>
</dbReference>
<name>A0A4R1FQI0_9PAST</name>
<evidence type="ECO:0000256" key="1">
    <source>
        <dbReference type="ARBA" id="ARBA00004571"/>
    </source>
</evidence>
<dbReference type="GO" id="GO:0009279">
    <property type="term" value="C:cell outer membrane"/>
    <property type="evidence" value="ECO:0007669"/>
    <property type="project" value="UniProtKB-SubCell"/>
</dbReference>
<evidence type="ECO:0000256" key="6">
    <source>
        <dbReference type="ARBA" id="ARBA00023237"/>
    </source>
</evidence>
<dbReference type="RefSeq" id="WP_132691710.1">
    <property type="nucleotide sequence ID" value="NZ_SMFT01000005.1"/>
</dbReference>
<dbReference type="EMBL" id="SMFT01000005">
    <property type="protein sequence ID" value="TCJ95842.1"/>
    <property type="molecule type" value="Genomic_DNA"/>
</dbReference>
<evidence type="ECO:0000313" key="11">
    <source>
        <dbReference type="Proteomes" id="UP000294702"/>
    </source>
</evidence>
<protein>
    <submittedName>
        <fullName evidence="10">Outer membrane receptor protein involved in Fe transport</fullName>
    </submittedName>
</protein>
<dbReference type="PROSITE" id="PS52016">
    <property type="entry name" value="TONB_DEPENDENT_REC_3"/>
    <property type="match status" value="1"/>
</dbReference>
<keyword evidence="11" id="KW-1185">Reference proteome</keyword>
<reference evidence="10 11" key="1">
    <citation type="submission" date="2019-03" db="EMBL/GenBank/DDBJ databases">
        <title>Genomic Encyclopedia of Type Strains, Phase IV (KMG-IV): sequencing the most valuable type-strain genomes for metagenomic binning, comparative biology and taxonomic classification.</title>
        <authorList>
            <person name="Goeker M."/>
        </authorList>
    </citation>
    <scope>NUCLEOTIDE SEQUENCE [LARGE SCALE GENOMIC DNA]</scope>
    <source>
        <strain evidence="10 11">DSM 15534</strain>
    </source>
</reference>
<dbReference type="InterPro" id="IPR039426">
    <property type="entry name" value="TonB-dep_rcpt-like"/>
</dbReference>
<dbReference type="InterPro" id="IPR012910">
    <property type="entry name" value="Plug_dom"/>
</dbReference>
<dbReference type="Proteomes" id="UP000294702">
    <property type="component" value="Unassembled WGS sequence"/>
</dbReference>
<comment type="caution">
    <text evidence="10">The sequence shown here is derived from an EMBL/GenBank/DDBJ whole genome shotgun (WGS) entry which is preliminary data.</text>
</comment>
<keyword evidence="2 7" id="KW-0813">Transport</keyword>
<keyword evidence="3 7" id="KW-1134">Transmembrane beta strand</keyword>
<evidence type="ECO:0000313" key="10">
    <source>
        <dbReference type="EMBL" id="TCJ95842.1"/>
    </source>
</evidence>
<proteinExistence type="inferred from homology"/>
<keyword evidence="8" id="KW-0732">Signal</keyword>
<keyword evidence="6 7" id="KW-0998">Cell outer membrane</keyword>
<organism evidence="10 11">
    <name type="scientific">Volucribacter psittacicida</name>
    <dbReference type="NCBI Taxonomy" id="203482"/>
    <lineage>
        <taxon>Bacteria</taxon>
        <taxon>Pseudomonadati</taxon>
        <taxon>Pseudomonadota</taxon>
        <taxon>Gammaproteobacteria</taxon>
        <taxon>Pasteurellales</taxon>
        <taxon>Pasteurellaceae</taxon>
        <taxon>Volucribacter</taxon>
    </lineage>
</organism>
<keyword evidence="5 7" id="KW-0472">Membrane</keyword>
<evidence type="ECO:0000256" key="3">
    <source>
        <dbReference type="ARBA" id="ARBA00022452"/>
    </source>
</evidence>
<dbReference type="Gene3D" id="2.170.130.10">
    <property type="entry name" value="TonB-dependent receptor, plug domain"/>
    <property type="match status" value="1"/>
</dbReference>
<evidence type="ECO:0000256" key="5">
    <source>
        <dbReference type="ARBA" id="ARBA00023136"/>
    </source>
</evidence>
<dbReference type="InterPro" id="IPR036942">
    <property type="entry name" value="Beta-barrel_TonB_sf"/>
</dbReference>
<keyword evidence="10" id="KW-0675">Receptor</keyword>
<feature type="chain" id="PRO_5020771737" evidence="8">
    <location>
        <begin position="22"/>
        <end position="839"/>
    </location>
</feature>
<evidence type="ECO:0000259" key="9">
    <source>
        <dbReference type="Pfam" id="PF07715"/>
    </source>
</evidence>
<keyword evidence="4 7" id="KW-0812">Transmembrane</keyword>
<comment type="similarity">
    <text evidence="7">Belongs to the TonB-dependent receptor family.</text>
</comment>
<sequence>MFKKHLLTLLIANAFSVHLYAVESNAVENGITPPRDENLANSTLDTIIVSDTPFSQQVGTQKITEQQIARRPTGNGNITELLKGNPNVIFSNDADRSELGGEIAPNEVSIHGEKFYNNNYTIDGISNNDNLNPAGNNSVINGTDVDGYSPTDLPGGGTQSFWIDSSLLKNVEVFDSNISAKYGQFSGGVINAELNDPDLSKASGKVFYRITRDEWAKFHVDDRESFEAAETLGDQPQFTKQQFGIVLNQPINDKAGLLFSYSRTQSKMPYHHSSLDIWENQRRLNETFLLRGVYLPDNGDLWRATLMYSPHQSKYLKRNIKEGAFTNTGGGFRFNLEWQKEFDWLKMTSQIAYNQSGNKIKHESNTYNYYQSTASIDWCSSYSRTGSCTYAAEGGYGKFKTEKETYTLKQNFEIKAFDTAQLEHKISFGWEVDFARAKYQRMQDVYSYIYAKSSNTGTDCSLCIPNEQYARTMSYYPARTVKANDNVYSFYLQDSISWRNVNAVLGLRMDRSQSLGNTDLAPRFSASYDVFGNQKTQLFGGINRYYASNILAYKLRNGITYREQYTRSSATGEWRQSTLTLRDYNVEGLKTPYNDEYTLGISQNIWDTLWTFKWVQRRGRDQFTSLYDSTTRTYQQTNDGRSKTNTFTLTLKPISSYDLHYAQLNWDLGARISKTRTNFNQYDATALDEGYDKMILNGKLMDITDGLPATDYNSPWSTFLNIDLHFPAIRLDWGHRLSYNSGYRHFSSSRTACPSYGTICGDYEGNVIVYEEKKQGSYFMWDWRFAYQQPTYQNQYIEFTLDINNVLNRKIVASATDNSGNNRTYKMGRNFWFGVSYNW</sequence>
<evidence type="ECO:0000256" key="8">
    <source>
        <dbReference type="SAM" id="SignalP"/>
    </source>
</evidence>
<evidence type="ECO:0000256" key="2">
    <source>
        <dbReference type="ARBA" id="ARBA00022448"/>
    </source>
</evidence>
<feature type="domain" description="TonB-dependent receptor plug" evidence="9">
    <location>
        <begin position="52"/>
        <end position="188"/>
    </location>
</feature>